<dbReference type="Gene3D" id="1.10.225.10">
    <property type="entry name" value="Saposin-like"/>
    <property type="match status" value="2"/>
</dbReference>
<dbReference type="AlphaFoldDB" id="A0A7I8K930"/>
<dbReference type="PROSITE" id="PS50015">
    <property type="entry name" value="SAP_B"/>
    <property type="match status" value="2"/>
</dbReference>
<dbReference type="SMART" id="SM00741">
    <property type="entry name" value="SapB"/>
    <property type="match status" value="2"/>
</dbReference>
<evidence type="ECO:0000256" key="1">
    <source>
        <dbReference type="ARBA" id="ARBA00023157"/>
    </source>
</evidence>
<accession>A0A7I8K930</accession>
<feature type="domain" description="Saposin B-type" evidence="3">
    <location>
        <begin position="62"/>
        <end position="143"/>
    </location>
</feature>
<dbReference type="OrthoDB" id="69496at2759"/>
<sequence>MAKMAAGLLIASILLFLELADGVRSEDLIPAAPTPDSDEMAMFLEDLIGILQNRPPSRRVPPDFFCHSCREVSRKAERFLNDPSLYKEVEKISGEVCHIIRSDLQVKCRKLLELYLREGILFFQIVFLEKNLCNYTGFCPASNRTNSSSSISAEQSPIRLPSLGEINLPSFMMKARAGCDACHVAAEQIRRGLDDHEQQIKIIKALLEACESLPSHANQCKRSVFQYGPLVLGNLQKFLIGNDLCILLRMCDSPAPPPEAAGRLAMPDLPATLRRLLASGPPAKVAVL</sequence>
<dbReference type="PANTHER" id="PTHR11480:SF87">
    <property type="entry name" value="PROSAPOSIN-LIKE"/>
    <property type="match status" value="1"/>
</dbReference>
<reference evidence="5" key="1">
    <citation type="submission" date="2020-02" db="EMBL/GenBank/DDBJ databases">
        <authorList>
            <person name="Scholz U."/>
            <person name="Mascher M."/>
            <person name="Fiebig A."/>
        </authorList>
    </citation>
    <scope>NUCLEOTIDE SEQUENCE</scope>
</reference>
<name>A0A7I8K930_SPIIN</name>
<keyword evidence="2" id="KW-0732">Signal</keyword>
<evidence type="ECO:0000313" key="6">
    <source>
        <dbReference type="Proteomes" id="UP000663760"/>
    </source>
</evidence>
<dbReference type="InterPro" id="IPR008139">
    <property type="entry name" value="SaposinB_dom"/>
</dbReference>
<organism evidence="5 6">
    <name type="scientific">Spirodela intermedia</name>
    <name type="common">Intermediate duckweed</name>
    <dbReference type="NCBI Taxonomy" id="51605"/>
    <lineage>
        <taxon>Eukaryota</taxon>
        <taxon>Viridiplantae</taxon>
        <taxon>Streptophyta</taxon>
        <taxon>Embryophyta</taxon>
        <taxon>Tracheophyta</taxon>
        <taxon>Spermatophyta</taxon>
        <taxon>Magnoliopsida</taxon>
        <taxon>Liliopsida</taxon>
        <taxon>Araceae</taxon>
        <taxon>Lemnoideae</taxon>
        <taxon>Spirodela</taxon>
    </lineage>
</organism>
<feature type="signal peptide" evidence="2">
    <location>
        <begin position="1"/>
        <end position="25"/>
    </location>
</feature>
<dbReference type="InterPro" id="IPR051428">
    <property type="entry name" value="Sphingo_Act-Surfact_Prot"/>
</dbReference>
<protein>
    <recommendedName>
        <fullName evidence="3">Saposin B-type domain-containing protein</fullName>
    </recommendedName>
</protein>
<dbReference type="SUPFAM" id="SSF47862">
    <property type="entry name" value="Saposin"/>
    <property type="match status" value="2"/>
</dbReference>
<dbReference type="InterPro" id="IPR011001">
    <property type="entry name" value="Saposin-like"/>
</dbReference>
<feature type="domain" description="Saposin B-type" evidence="3">
    <location>
        <begin position="175"/>
        <end position="255"/>
    </location>
</feature>
<evidence type="ECO:0000256" key="2">
    <source>
        <dbReference type="SAM" id="SignalP"/>
    </source>
</evidence>
<dbReference type="Proteomes" id="UP000663760">
    <property type="component" value="Chromosome 4"/>
</dbReference>
<evidence type="ECO:0000313" key="5">
    <source>
        <dbReference type="EMBL" id="CAA7394289.1"/>
    </source>
</evidence>
<dbReference type="EMBL" id="LR743591">
    <property type="protein sequence ID" value="CAA2618414.1"/>
    <property type="molecule type" value="Genomic_DNA"/>
</dbReference>
<proteinExistence type="predicted"/>
<keyword evidence="1" id="KW-1015">Disulfide bond</keyword>
<keyword evidence="6" id="KW-1185">Reference proteome</keyword>
<feature type="chain" id="PRO_5045020020" description="Saposin B-type domain-containing protein" evidence="2">
    <location>
        <begin position="26"/>
        <end position="288"/>
    </location>
</feature>
<evidence type="ECO:0000313" key="4">
    <source>
        <dbReference type="EMBL" id="CAA2618414.1"/>
    </source>
</evidence>
<dbReference type="EMBL" id="LR746267">
    <property type="protein sequence ID" value="CAA7394289.1"/>
    <property type="molecule type" value="Genomic_DNA"/>
</dbReference>
<evidence type="ECO:0000259" key="3">
    <source>
        <dbReference type="PROSITE" id="PS50015"/>
    </source>
</evidence>
<gene>
    <name evidence="4" type="ORF">SI7747_04004581</name>
    <name evidence="5" type="ORF">SI8410_04004950</name>
</gene>
<dbReference type="PANTHER" id="PTHR11480">
    <property type="entry name" value="SAPOSIN-RELATED"/>
    <property type="match status" value="1"/>
</dbReference>